<feature type="transmembrane region" description="Helical" evidence="1">
    <location>
        <begin position="70"/>
        <end position="98"/>
    </location>
</feature>
<feature type="transmembrane region" description="Helical" evidence="1">
    <location>
        <begin position="369"/>
        <end position="389"/>
    </location>
</feature>
<keyword evidence="1" id="KW-0472">Membrane</keyword>
<reference evidence="3" key="1">
    <citation type="submission" date="2016-10" db="EMBL/GenBank/DDBJ databases">
        <title>Comparative genomics uncovers the prolific and rare metabolic potential of the cyanobacterial genus Moorea.</title>
        <authorList>
            <person name="Leao T."/>
            <person name="Castelao G."/>
            <person name="Korobeynikov A."/>
            <person name="Monroe E.A."/>
            <person name="Podell S."/>
            <person name="Glukhov E."/>
            <person name="Allen E."/>
            <person name="Gerwick W.H."/>
            <person name="Gerwick L."/>
        </authorList>
    </citation>
    <scope>NUCLEOTIDE SEQUENCE [LARGE SCALE GENOMIC DNA]</scope>
    <source>
        <strain evidence="3">JHB</strain>
    </source>
</reference>
<name>A0A1D9G5E0_MOOP1</name>
<keyword evidence="1" id="KW-1133">Transmembrane helix</keyword>
<protein>
    <submittedName>
        <fullName evidence="2">AbgT family transporter</fullName>
    </submittedName>
</protein>
<feature type="transmembrane region" description="Helical" evidence="1">
    <location>
        <begin position="396"/>
        <end position="414"/>
    </location>
</feature>
<dbReference type="PANTHER" id="PTHR30282">
    <property type="entry name" value="P-AMINOBENZOYL GLUTAMATE TRANSPORTER"/>
    <property type="match status" value="1"/>
</dbReference>
<evidence type="ECO:0000313" key="3">
    <source>
        <dbReference type="Proteomes" id="UP000176944"/>
    </source>
</evidence>
<sequence>MQSVENIGNRLPDPVTIFIVLCFTIIILSAIASVMGVSVTHPATQETIEAISILTPDGIRRIVSKAVTNFVSFPPLGTVLVAVLGFGVAEYTGFIAAILRQGVLIAPAQFITPVIVFIGVMSNLAADAGFVIFPPLAALVFLSFGKHPLAGLAAAFAGVPGGFSANLLVNALDPLLAGMTQSGAQLIDPSYTVDATANYYFMAVSALLITLLGWWVTEAIIEPRLGTYQPSETVSFSLDKLTAVETRGLRWAGYSLAALTGLLMALVLPPQGILRQPETFTIIPSPFLSGIIFIITFVFLIMGIAYGLGAGTIKTDKDAIQGMTSAMSGMGYYIVLAFFMAQFVAYFSWSNLGIIVAISGAELLQKTGLTGIPLLLGLIFLTGFINLFIGSASGKWAIMAPVFVPMLMLLGYAPELTQLAYRIGDSSTNMITPLLPYFPIIVAYGQKYDKNLGLGTLIAMMLPYSLAFLLGWSIIFILWLFLGLPWGPAVSTYL</sequence>
<dbReference type="AlphaFoldDB" id="A0A1D9G5E0"/>
<feature type="transmembrane region" description="Helical" evidence="1">
    <location>
        <begin position="199"/>
        <end position="217"/>
    </location>
</feature>
<feature type="transmembrane region" description="Helical" evidence="1">
    <location>
        <begin position="15"/>
        <end position="37"/>
    </location>
</feature>
<dbReference type="InterPro" id="IPR004697">
    <property type="entry name" value="AbgT"/>
</dbReference>
<dbReference type="Pfam" id="PF03806">
    <property type="entry name" value="ABG_transport"/>
    <property type="match status" value="1"/>
</dbReference>
<feature type="transmembrane region" description="Helical" evidence="1">
    <location>
        <begin position="287"/>
        <end position="309"/>
    </location>
</feature>
<feature type="transmembrane region" description="Helical" evidence="1">
    <location>
        <begin position="426"/>
        <end position="445"/>
    </location>
</feature>
<evidence type="ECO:0000313" key="2">
    <source>
        <dbReference type="EMBL" id="AOY82744.2"/>
    </source>
</evidence>
<dbReference type="GO" id="GO:0015558">
    <property type="term" value="F:secondary active p-aminobenzoyl-glutamate transmembrane transporter activity"/>
    <property type="evidence" value="ECO:0007669"/>
    <property type="project" value="InterPro"/>
</dbReference>
<dbReference type="GO" id="GO:1902604">
    <property type="term" value="P:p-aminobenzoyl-glutamate transmembrane transport"/>
    <property type="evidence" value="ECO:0007669"/>
    <property type="project" value="InterPro"/>
</dbReference>
<keyword evidence="1" id="KW-0812">Transmembrane</keyword>
<gene>
    <name evidence="2" type="ORF">BJP36_25395</name>
</gene>
<feature type="transmembrane region" description="Helical" evidence="1">
    <location>
        <begin position="457"/>
        <end position="482"/>
    </location>
</feature>
<feature type="transmembrane region" description="Helical" evidence="1">
    <location>
        <begin position="248"/>
        <end position="267"/>
    </location>
</feature>
<evidence type="ECO:0000256" key="1">
    <source>
        <dbReference type="SAM" id="Phobius"/>
    </source>
</evidence>
<accession>A0A1D9G5E0</accession>
<organism evidence="2 3">
    <name type="scientific">Moorena producens (strain JHB)</name>
    <dbReference type="NCBI Taxonomy" id="1454205"/>
    <lineage>
        <taxon>Bacteria</taxon>
        <taxon>Bacillati</taxon>
        <taxon>Cyanobacteriota</taxon>
        <taxon>Cyanophyceae</taxon>
        <taxon>Coleofasciculales</taxon>
        <taxon>Coleofasciculaceae</taxon>
        <taxon>Moorena</taxon>
    </lineage>
</organism>
<dbReference type="Proteomes" id="UP000176944">
    <property type="component" value="Chromosome"/>
</dbReference>
<feature type="transmembrane region" description="Helical" evidence="1">
    <location>
        <begin position="330"/>
        <end position="349"/>
    </location>
</feature>
<dbReference type="EMBL" id="CP017708">
    <property type="protein sequence ID" value="AOY82744.2"/>
    <property type="molecule type" value="Genomic_DNA"/>
</dbReference>
<dbReference type="PANTHER" id="PTHR30282:SF0">
    <property type="entry name" value="P-AMINOBENZOYL-GLUTAMATE TRANSPORT PROTEIN"/>
    <property type="match status" value="1"/>
</dbReference>
<feature type="transmembrane region" description="Helical" evidence="1">
    <location>
        <begin position="110"/>
        <end position="142"/>
    </location>
</feature>
<proteinExistence type="predicted"/>